<reference evidence="2" key="1">
    <citation type="submission" date="2024-02" db="UniProtKB">
        <authorList>
            <consortium name="WormBaseParasite"/>
        </authorList>
    </citation>
    <scope>IDENTIFICATION</scope>
</reference>
<evidence type="ECO:0000313" key="1">
    <source>
        <dbReference type="Proteomes" id="UP000887575"/>
    </source>
</evidence>
<dbReference type="WBParaSite" id="MBELARI_LOCUS14988">
    <property type="protein sequence ID" value="MBELARI_LOCUS14988"/>
    <property type="gene ID" value="MBELARI_LOCUS14988"/>
</dbReference>
<evidence type="ECO:0000313" key="2">
    <source>
        <dbReference type="WBParaSite" id="MBELARI_LOCUS14988"/>
    </source>
</evidence>
<dbReference type="Proteomes" id="UP000887575">
    <property type="component" value="Unassembled WGS sequence"/>
</dbReference>
<accession>A0AAF3EM04</accession>
<sequence length="178" mass="19993">MPDPLFPAEGAAVLGVASYLGETGARMAMIGTGFFMMSIFISINDCVHARSLLLHGKHQLVATLVKPHIELHDGKWYQIGFVFGGDEIDIDYNTKVSGFKRRFGKDLCAHWNYAAEWLYFTIPPRFPHAKGCSSSSRPVQILVGLETIGVTHGKDVYIFVKAQFECKWTVMDPDLRRR</sequence>
<keyword evidence="1" id="KW-1185">Reference proteome</keyword>
<protein>
    <submittedName>
        <fullName evidence="2">Uncharacterized protein</fullName>
    </submittedName>
</protein>
<name>A0AAF3EM04_9BILA</name>
<proteinExistence type="predicted"/>
<organism evidence="1 2">
    <name type="scientific">Mesorhabditis belari</name>
    <dbReference type="NCBI Taxonomy" id="2138241"/>
    <lineage>
        <taxon>Eukaryota</taxon>
        <taxon>Metazoa</taxon>
        <taxon>Ecdysozoa</taxon>
        <taxon>Nematoda</taxon>
        <taxon>Chromadorea</taxon>
        <taxon>Rhabditida</taxon>
        <taxon>Rhabditina</taxon>
        <taxon>Rhabditomorpha</taxon>
        <taxon>Rhabditoidea</taxon>
        <taxon>Rhabditidae</taxon>
        <taxon>Mesorhabditinae</taxon>
        <taxon>Mesorhabditis</taxon>
    </lineage>
</organism>
<dbReference type="AlphaFoldDB" id="A0AAF3EM04"/>